<dbReference type="Pfam" id="PF10106">
    <property type="entry name" value="DUF2345"/>
    <property type="match status" value="1"/>
</dbReference>
<sequence>MDGSVPAPQWPALRSALAGPSHAQRFLRLHTSLGSDVLVAETLDGVEQIDGIGFQWTITALSLDAGLSLAPLIGQGALLQLQQADGSLRPLHGRITAAERLGSNGGLARYRLRLQPWLAFLSQRVDSYVFHDKTVVEIVEDLFADYSGLAPAWRWSLGDASQYARRSLTTQYQESDLAFVQRLLAEEGIYYWFEHAGEPGGADFGTHTLVLADHSDDTTELGRVRFHRRDESERSDSVQQWSTAHRWRPGKVERTTWDYRTLERRQASAEAEQGNDLGIVDRDTCGPYGWQDNARGQRRAQQHLDALRVRAHTIDGAGQWRALAPGARFGLSQHPQVGEDAQFLCLSVLHQARNNLDADVFDALEQTLGPSSVAVPALPDALSGLAYGQAPGEVSTAFYDNRFVAIPAEVNYRPQTEDGHGAHLHPRPTITGTLSAIVVSDGDPLLSDRDHRIKVQFPWQRGGNASSGLAHPGGDDNAPANGGAWTWVRVMTPWAGDNWGGVVLPRRGQEVLVAFLEGDIDRPVVVGAVYNGRGQQDAQHNQINGGGATATGNAAAWFEGNDHAAVYTGFKSQALADSQGGTGGYQQLRFDDTPGQGRAQLSTTQHETTLTLGHLKGGQDNVREGERGFGVELSTQAQGALRAGRGLLLTTEQGTPQMAAPQALSQLQESQQLLQQLAESAANQQAQLPGEPNELPVDTTLTELQETLRATHSGSAAGSIAGGEGEAPGWSAPVLLGSGVAGVLSLTPADQVWVSGTHTTLASGVALNWMTQGSLTMAVAGGLVMYTAGAQPSGESPNQERGIALHAAQGKVSARAHKNQMIVAAKTKVRIASTEADVQLSAPSKHLLATAAGAYIRIEGDNIELGAPGKVEFKASQRDWVGPLISSEETDVPAGQFNGCEPHLNAAVCRQEGCADVG</sequence>
<name>A0AAJ2JH09_STEMA</name>
<dbReference type="InterPro" id="IPR028244">
    <property type="entry name" value="T6SS_Rhs_Vgr_dom"/>
</dbReference>
<evidence type="ECO:0000259" key="3">
    <source>
        <dbReference type="Pfam" id="PF10106"/>
    </source>
</evidence>
<organism evidence="5 6">
    <name type="scientific">Stenotrophomonas maltophilia</name>
    <name type="common">Pseudomonas maltophilia</name>
    <name type="synonym">Xanthomonas maltophilia</name>
    <dbReference type="NCBI Taxonomy" id="40324"/>
    <lineage>
        <taxon>Bacteria</taxon>
        <taxon>Pseudomonadati</taxon>
        <taxon>Pseudomonadota</taxon>
        <taxon>Gammaproteobacteria</taxon>
        <taxon>Lysobacterales</taxon>
        <taxon>Lysobacteraceae</taxon>
        <taxon>Stenotrophomonas</taxon>
        <taxon>Stenotrophomonas maltophilia group</taxon>
    </lineage>
</organism>
<dbReference type="Proteomes" id="UP001251948">
    <property type="component" value="Unassembled WGS sequence"/>
</dbReference>
<dbReference type="Pfam" id="PF04717">
    <property type="entry name" value="Phage_base_V"/>
    <property type="match status" value="1"/>
</dbReference>
<accession>A0AAJ2JH09</accession>
<dbReference type="NCBIfam" id="TIGR01646">
    <property type="entry name" value="vgr_GE"/>
    <property type="match status" value="1"/>
</dbReference>
<comment type="similarity">
    <text evidence="1">Belongs to the VgrG protein family.</text>
</comment>
<dbReference type="RefSeq" id="WP_312564206.1">
    <property type="nucleotide sequence ID" value="NZ_JAVSKO010000010.1"/>
</dbReference>
<dbReference type="EMBL" id="JAVSKO010000010">
    <property type="protein sequence ID" value="MDT3470375.1"/>
    <property type="molecule type" value="Genomic_DNA"/>
</dbReference>
<protein>
    <submittedName>
        <fullName evidence="5">Type VI secretion system Vgr family protein</fullName>
    </submittedName>
</protein>
<feature type="domain" description="Putative type VI secretion system Rhs element associated Vgr" evidence="4">
    <location>
        <begin position="581"/>
        <end position="681"/>
    </location>
</feature>
<dbReference type="Gene3D" id="2.30.110.50">
    <property type="match status" value="1"/>
</dbReference>
<evidence type="ECO:0000313" key="5">
    <source>
        <dbReference type="EMBL" id="MDT3470375.1"/>
    </source>
</evidence>
<evidence type="ECO:0000259" key="2">
    <source>
        <dbReference type="Pfam" id="PF04717"/>
    </source>
</evidence>
<dbReference type="InterPro" id="IPR018769">
    <property type="entry name" value="VgrG2_DUF2345"/>
</dbReference>
<dbReference type="AlphaFoldDB" id="A0AAJ2JH09"/>
<comment type="caution">
    <text evidence="5">The sequence shown here is derived from an EMBL/GenBank/DDBJ whole genome shotgun (WGS) entry which is preliminary data.</text>
</comment>
<dbReference type="InterPro" id="IPR006533">
    <property type="entry name" value="T6SS_Vgr_RhsGE"/>
</dbReference>
<dbReference type="Pfam" id="PF13296">
    <property type="entry name" value="T6SS_Vgr"/>
    <property type="match status" value="1"/>
</dbReference>
<dbReference type="Gene3D" id="4.10.220.110">
    <property type="match status" value="1"/>
</dbReference>
<dbReference type="Pfam" id="PF05954">
    <property type="entry name" value="Phage_GPD"/>
    <property type="match status" value="1"/>
</dbReference>
<evidence type="ECO:0000259" key="4">
    <source>
        <dbReference type="Pfam" id="PF13296"/>
    </source>
</evidence>
<dbReference type="InterPro" id="IPR006531">
    <property type="entry name" value="Gp5/Vgr_OB"/>
</dbReference>
<dbReference type="NCBIfam" id="TIGR03361">
    <property type="entry name" value="VI_Rhs_Vgr"/>
    <property type="match status" value="1"/>
</dbReference>
<dbReference type="InterPro" id="IPR017847">
    <property type="entry name" value="T6SS_RhsGE_Vgr_subset"/>
</dbReference>
<dbReference type="InterPro" id="IPR037026">
    <property type="entry name" value="Vgr_OB-fold_dom_sf"/>
</dbReference>
<feature type="domain" description="DUF2345" evidence="3">
    <location>
        <begin position="723"/>
        <end position="883"/>
    </location>
</feature>
<proteinExistence type="inferred from homology"/>
<feature type="domain" description="Gp5/Type VI secretion system Vgr protein OB-fold" evidence="2">
    <location>
        <begin position="486"/>
        <end position="530"/>
    </location>
</feature>
<dbReference type="Gene3D" id="2.40.50.230">
    <property type="entry name" value="Gp5 N-terminal domain"/>
    <property type="match status" value="1"/>
</dbReference>
<evidence type="ECO:0000313" key="6">
    <source>
        <dbReference type="Proteomes" id="UP001251948"/>
    </source>
</evidence>
<evidence type="ECO:0000256" key="1">
    <source>
        <dbReference type="ARBA" id="ARBA00005558"/>
    </source>
</evidence>
<dbReference type="SUPFAM" id="SSF69255">
    <property type="entry name" value="gp5 N-terminal domain-like"/>
    <property type="match status" value="1"/>
</dbReference>
<reference evidence="5" key="1">
    <citation type="submission" date="2023-07" db="EMBL/GenBank/DDBJ databases">
        <title>Comparative genomics of clinical Stenotrophomonas maltophilia isolates reveals regions of diversity which correlate with colonization and persistence in vivo.</title>
        <authorList>
            <person name="Mcdaniel M.S."/>
            <person name="Swords W.E."/>
            <person name="Sumpter N.A."/>
            <person name="Lindgren N.R."/>
            <person name="Billiot C.E."/>
        </authorList>
    </citation>
    <scope>NUCLEOTIDE SEQUENCE</scope>
    <source>
        <strain evidence="5">Ism4</strain>
    </source>
</reference>
<gene>
    <name evidence="5" type="ORF">ROV92_20485</name>
</gene>
<dbReference type="Gene3D" id="3.55.50.10">
    <property type="entry name" value="Baseplate protein-like domains"/>
    <property type="match status" value="1"/>
</dbReference>
<dbReference type="SUPFAM" id="SSF69279">
    <property type="entry name" value="Phage tail proteins"/>
    <property type="match status" value="2"/>
</dbReference>